<evidence type="ECO:0000256" key="2">
    <source>
        <dbReference type="ARBA" id="ARBA00022574"/>
    </source>
</evidence>
<dbReference type="FunFam" id="2.130.10.10:FF:000069">
    <property type="entry name" value="WD repeat domain 33"/>
    <property type="match status" value="1"/>
</dbReference>
<evidence type="ECO:0000256" key="8">
    <source>
        <dbReference type="PROSITE-ProRule" id="PRU00221"/>
    </source>
</evidence>
<feature type="region of interest" description="Disordered" evidence="10">
    <location>
        <begin position="1"/>
        <end position="29"/>
    </location>
</feature>
<dbReference type="AlphaFoldDB" id="C5MCZ2"/>
<dbReference type="Pfam" id="PF00400">
    <property type="entry name" value="WD40"/>
    <property type="match status" value="6"/>
</dbReference>
<proteinExistence type="predicted"/>
<evidence type="ECO:0000256" key="6">
    <source>
        <dbReference type="ARBA" id="ARBA00025498"/>
    </source>
</evidence>
<evidence type="ECO:0000313" key="11">
    <source>
        <dbReference type="EMBL" id="EER32422.1"/>
    </source>
</evidence>
<dbReference type="InterPro" id="IPR001680">
    <property type="entry name" value="WD40_rpt"/>
</dbReference>
<evidence type="ECO:0000256" key="5">
    <source>
        <dbReference type="ARBA" id="ARBA00023242"/>
    </source>
</evidence>
<dbReference type="InterPro" id="IPR036322">
    <property type="entry name" value="WD40_repeat_dom_sf"/>
</dbReference>
<dbReference type="InterPro" id="IPR015943">
    <property type="entry name" value="WD40/YVTN_repeat-like_dom_sf"/>
</dbReference>
<dbReference type="STRING" id="294747.C5MCZ2"/>
<feature type="region of interest" description="Disordered" evidence="10">
    <location>
        <begin position="491"/>
        <end position="545"/>
    </location>
</feature>
<evidence type="ECO:0000256" key="1">
    <source>
        <dbReference type="ARBA" id="ARBA00004123"/>
    </source>
</evidence>
<evidence type="ECO:0000256" key="4">
    <source>
        <dbReference type="ARBA" id="ARBA00022737"/>
    </source>
</evidence>
<feature type="repeat" description="WD" evidence="8">
    <location>
        <begin position="176"/>
        <end position="208"/>
    </location>
</feature>
<dbReference type="SMART" id="SM00320">
    <property type="entry name" value="WD40"/>
    <property type="match status" value="7"/>
</dbReference>
<dbReference type="KEGG" id="ctp:CTRG_04093"/>
<feature type="compositionally biased region" description="Low complexity" evidence="10">
    <location>
        <begin position="491"/>
        <end position="518"/>
    </location>
</feature>
<dbReference type="OrthoDB" id="16717at2759"/>
<dbReference type="EMBL" id="GG692399">
    <property type="protein sequence ID" value="EER32422.1"/>
    <property type="molecule type" value="Genomic_DNA"/>
</dbReference>
<dbReference type="PANTHER" id="PTHR22836">
    <property type="entry name" value="WD40 REPEAT PROTEIN"/>
    <property type="match status" value="1"/>
</dbReference>
<feature type="repeat" description="WD" evidence="8">
    <location>
        <begin position="141"/>
        <end position="166"/>
    </location>
</feature>
<reference evidence="11 12" key="1">
    <citation type="journal article" date="2009" name="Nature">
        <title>Evolution of pathogenicity and sexual reproduction in eight Candida genomes.</title>
        <authorList>
            <person name="Butler G."/>
            <person name="Rasmussen M.D."/>
            <person name="Lin M.F."/>
            <person name="Santos M.A."/>
            <person name="Sakthikumar S."/>
            <person name="Munro C.A."/>
            <person name="Rheinbay E."/>
            <person name="Grabherr M."/>
            <person name="Forche A."/>
            <person name="Reedy J.L."/>
            <person name="Agrafioti I."/>
            <person name="Arnaud M.B."/>
            <person name="Bates S."/>
            <person name="Brown A.J."/>
            <person name="Brunke S."/>
            <person name="Costanzo M.C."/>
            <person name="Fitzpatrick D.A."/>
            <person name="de Groot P.W."/>
            <person name="Harris D."/>
            <person name="Hoyer L.L."/>
            <person name="Hube B."/>
            <person name="Klis F.M."/>
            <person name="Kodira C."/>
            <person name="Lennard N."/>
            <person name="Logue M.E."/>
            <person name="Martin R."/>
            <person name="Neiman A.M."/>
            <person name="Nikolaou E."/>
            <person name="Quail M.A."/>
            <person name="Quinn J."/>
            <person name="Santos M.C."/>
            <person name="Schmitzberger F.F."/>
            <person name="Sherlock G."/>
            <person name="Shah P."/>
            <person name="Silverstein K.A."/>
            <person name="Skrzypek M.S."/>
            <person name="Soll D."/>
            <person name="Staggs R."/>
            <person name="Stansfield I."/>
            <person name="Stumpf M.P."/>
            <person name="Sudbery P.E."/>
            <person name="Srikantha T."/>
            <person name="Zeng Q."/>
            <person name="Berman J."/>
            <person name="Berriman M."/>
            <person name="Heitman J."/>
            <person name="Gow N.A."/>
            <person name="Lorenz M.C."/>
            <person name="Birren B.W."/>
            <person name="Kellis M."/>
            <person name="Cuomo C.A."/>
        </authorList>
    </citation>
    <scope>NUCLEOTIDE SEQUENCE [LARGE SCALE GENOMIC DNA]</scope>
    <source>
        <strain evidence="12">ATCC MYA-3404 / T1</strain>
    </source>
</reference>
<keyword evidence="2 8" id="KW-0853">WD repeat</keyword>
<feature type="repeat" description="WD" evidence="8">
    <location>
        <begin position="416"/>
        <end position="448"/>
    </location>
</feature>
<dbReference type="GO" id="GO:0005847">
    <property type="term" value="C:mRNA cleavage and polyadenylation specificity factor complex"/>
    <property type="evidence" value="ECO:0007669"/>
    <property type="project" value="EnsemblFungi"/>
</dbReference>
<gene>
    <name evidence="11" type="ORF">CTRG_04093</name>
</gene>
<name>C5MCZ2_CANTT</name>
<dbReference type="GeneID" id="8297071"/>
<dbReference type="CDD" id="cd00200">
    <property type="entry name" value="WD40"/>
    <property type="match status" value="1"/>
</dbReference>
<dbReference type="PROSITE" id="PS50294">
    <property type="entry name" value="WD_REPEATS_REGION"/>
    <property type="match status" value="4"/>
</dbReference>
<evidence type="ECO:0000256" key="3">
    <source>
        <dbReference type="ARBA" id="ARBA00022664"/>
    </source>
</evidence>
<dbReference type="VEuPathDB" id="FungiDB:CTRG_04093"/>
<dbReference type="eggNOG" id="KOG0284">
    <property type="taxonomic scope" value="Eukaryota"/>
</dbReference>
<feature type="compositionally biased region" description="Gly residues" evidence="10">
    <location>
        <begin position="519"/>
        <end position="532"/>
    </location>
</feature>
<keyword evidence="3 9" id="KW-0507">mRNA processing</keyword>
<dbReference type="RefSeq" id="XP_002549796.1">
    <property type="nucleotide sequence ID" value="XM_002549750.1"/>
</dbReference>
<feature type="repeat" description="WD" evidence="8">
    <location>
        <begin position="217"/>
        <end position="258"/>
    </location>
</feature>
<evidence type="ECO:0000313" key="12">
    <source>
        <dbReference type="Proteomes" id="UP000002037"/>
    </source>
</evidence>
<dbReference type="HOGENOM" id="CLU_000288_77_1_1"/>
<feature type="repeat" description="WD" evidence="8">
    <location>
        <begin position="259"/>
        <end position="300"/>
    </location>
</feature>
<evidence type="ECO:0000256" key="10">
    <source>
        <dbReference type="SAM" id="MobiDB-lite"/>
    </source>
</evidence>
<dbReference type="PROSITE" id="PS50082">
    <property type="entry name" value="WD_REPEATS_2"/>
    <property type="match status" value="5"/>
</dbReference>
<dbReference type="Gene3D" id="2.130.10.10">
    <property type="entry name" value="YVTN repeat-like/Quinoprotein amine dehydrogenase"/>
    <property type="match status" value="3"/>
</dbReference>
<organism evidence="11 12">
    <name type="scientific">Candida tropicalis (strain ATCC MYA-3404 / T1)</name>
    <name type="common">Yeast</name>
    <dbReference type="NCBI Taxonomy" id="294747"/>
    <lineage>
        <taxon>Eukaryota</taxon>
        <taxon>Fungi</taxon>
        <taxon>Dikarya</taxon>
        <taxon>Ascomycota</taxon>
        <taxon>Saccharomycotina</taxon>
        <taxon>Pichiomycetes</taxon>
        <taxon>Debaryomycetaceae</taxon>
        <taxon>Candida/Lodderomyces clade</taxon>
        <taxon>Candida</taxon>
    </lineage>
</organism>
<dbReference type="GO" id="GO:0180010">
    <property type="term" value="P:co-transcriptional mRNA 3'-end processing, cleavage and polyadenylation pathway"/>
    <property type="evidence" value="ECO:0007669"/>
    <property type="project" value="EnsemblFungi"/>
</dbReference>
<dbReference type="SUPFAM" id="SSF50978">
    <property type="entry name" value="WD40 repeat-like"/>
    <property type="match status" value="1"/>
</dbReference>
<dbReference type="GO" id="GO:0000785">
    <property type="term" value="C:chromatin"/>
    <property type="evidence" value="ECO:0007669"/>
    <property type="project" value="EnsemblFungi"/>
</dbReference>
<dbReference type="InterPro" id="IPR045245">
    <property type="entry name" value="Pfs2-like"/>
</dbReference>
<dbReference type="Proteomes" id="UP000002037">
    <property type="component" value="Unassembled WGS sequence"/>
</dbReference>
<sequence>MYRRNNNHGNNNNNRHHHTSNGRINKPRDPKQQEKYLAYQQNLEQQLASQDKKQAFRRITDHGNNMGRWFIEKSLGLNINSNQQSIGKIRPESSYLIDLLPSMAYGSSNNLNRRNNKNNLAIMDIQSKFVHLSSNKVKHTINTVKWTPEGRRLVVASHSGELTLWNGMTFNFETIMQAHESAILSMKYSNHDEWLLSGDQNGVIKYWQPNFNNVNNINAHANGIRDIAFSPNDSKFLTCGDDSILKIWNFNNGKEERILKGHNWEVKSCDWHPDLGLIVSGSKDNLIKLWDPRQSTCISTLHGFKHTVNKTRFQPNGTARLLASVSRDRSCRIFDIRTMKDMLVIRDSETDLSCVAWHPIHASMVTTAAYNGSISNFLLDSYIPDSNESIPKRSTSSAISNSATTANSIDAIQKIPYAHEKAIHALEYHPMGHLLCTAGSDKTARFWSRARPNDSMAWKDAVYTDDKTGAWYYTVNNNVNAVMEDPKNVVTNNTTTTTNNNNSNNNNNGGGANSSRIGGRMGGGSSVPGLGGSSRVIPGLRGSNY</sequence>
<accession>C5MCZ2</accession>
<keyword evidence="4" id="KW-0677">Repeat</keyword>
<keyword evidence="5 9" id="KW-0539">Nucleus</keyword>
<keyword evidence="12" id="KW-1185">Reference proteome</keyword>
<comment type="function">
    <text evidence="6">Required for 3'-end cleavage and polyadenylation of pre-mRNAs. Also involved in chromosome segregation where it has a role in chromosome attachment to the mitotic spindle.</text>
</comment>
<evidence type="ECO:0000256" key="9">
    <source>
        <dbReference type="RuleBase" id="RU369034"/>
    </source>
</evidence>
<comment type="subcellular location">
    <subcellularLocation>
        <location evidence="1 9">Nucleus</location>
    </subcellularLocation>
</comment>
<evidence type="ECO:0000256" key="7">
    <source>
        <dbReference type="ARBA" id="ARBA00026154"/>
    </source>
</evidence>
<dbReference type="PANTHER" id="PTHR22836:SF0">
    <property type="entry name" value="PRE-MRNA 3' END PROCESSING PROTEIN WDR33"/>
    <property type="match status" value="1"/>
</dbReference>
<protein>
    <recommendedName>
        <fullName evidence="7 9">Polyadenylation factor subunit 2</fullName>
    </recommendedName>
</protein>